<dbReference type="Proteomes" id="UP000007587">
    <property type="component" value="Chromosome"/>
</dbReference>
<keyword evidence="1" id="KW-0732">Signal</keyword>
<dbReference type="GO" id="GO:0030288">
    <property type="term" value="C:outer membrane-bounded periplasmic space"/>
    <property type="evidence" value="ECO:0007669"/>
    <property type="project" value="TreeGrafter"/>
</dbReference>
<dbReference type="InParanoid" id="H8MPT0"/>
<organism evidence="2 3">
    <name type="scientific">Corallococcus coralloides (strain ATCC 25202 / DSM 2259 / NBRC 100086 / M2)</name>
    <name type="common">Myxococcus coralloides</name>
    <dbReference type="NCBI Taxonomy" id="1144275"/>
    <lineage>
        <taxon>Bacteria</taxon>
        <taxon>Pseudomonadati</taxon>
        <taxon>Myxococcota</taxon>
        <taxon>Myxococcia</taxon>
        <taxon>Myxococcales</taxon>
        <taxon>Cystobacterineae</taxon>
        <taxon>Myxococcaceae</taxon>
        <taxon>Corallococcus</taxon>
    </lineage>
</organism>
<dbReference type="KEGG" id="ccx:COCOR_03743"/>
<dbReference type="SUPFAM" id="SSF53850">
    <property type="entry name" value="Periplasmic binding protein-like II"/>
    <property type="match status" value="1"/>
</dbReference>
<dbReference type="PANTHER" id="PTHR30006:SF2">
    <property type="entry name" value="ABC TRANSPORTER SUBSTRATE-BINDING PROTEIN"/>
    <property type="match status" value="1"/>
</dbReference>
<dbReference type="Gene3D" id="3.40.190.10">
    <property type="entry name" value="Periplasmic binding protein-like II"/>
    <property type="match status" value="2"/>
</dbReference>
<dbReference type="GO" id="GO:0030975">
    <property type="term" value="F:thiamine binding"/>
    <property type="evidence" value="ECO:0007669"/>
    <property type="project" value="TreeGrafter"/>
</dbReference>
<evidence type="ECO:0000313" key="3">
    <source>
        <dbReference type="Proteomes" id="UP000007587"/>
    </source>
</evidence>
<evidence type="ECO:0000256" key="1">
    <source>
        <dbReference type="ARBA" id="ARBA00022729"/>
    </source>
</evidence>
<dbReference type="EMBL" id="CP003389">
    <property type="protein sequence ID" value="AFE05409.1"/>
    <property type="molecule type" value="Genomic_DNA"/>
</dbReference>
<dbReference type="Pfam" id="PF13531">
    <property type="entry name" value="SBP_bac_11"/>
    <property type="match status" value="1"/>
</dbReference>
<dbReference type="eggNOG" id="COG1840">
    <property type="taxonomic scope" value="Bacteria"/>
</dbReference>
<keyword evidence="3" id="KW-1185">Reference proteome</keyword>
<gene>
    <name evidence="2" type="ordered locus">COCOR_03743</name>
</gene>
<dbReference type="GO" id="GO:0015888">
    <property type="term" value="P:thiamine transport"/>
    <property type="evidence" value="ECO:0007669"/>
    <property type="project" value="TreeGrafter"/>
</dbReference>
<dbReference type="HOGENOM" id="CLU_026974_0_0_7"/>
<dbReference type="PANTHER" id="PTHR30006">
    <property type="entry name" value="THIAMINE-BINDING PERIPLASMIC PROTEIN-RELATED"/>
    <property type="match status" value="1"/>
</dbReference>
<accession>H8MPT0</accession>
<dbReference type="GO" id="GO:0030976">
    <property type="term" value="F:thiamine pyrophosphate binding"/>
    <property type="evidence" value="ECO:0007669"/>
    <property type="project" value="TreeGrafter"/>
</dbReference>
<reference evidence="2 3" key="1">
    <citation type="journal article" date="2012" name="J. Bacteriol.">
        <title>Complete Genome Sequence of the Fruiting Myxobacterium Corallococcus coralloides DSM 2259.</title>
        <authorList>
            <person name="Huntley S."/>
            <person name="Zhang Y."/>
            <person name="Treuner-Lange A."/>
            <person name="Kneip S."/>
            <person name="Sensen C.W."/>
            <person name="Sogaard-Andersen L."/>
        </authorList>
    </citation>
    <scope>NUCLEOTIDE SEQUENCE [LARGE SCALE GENOMIC DNA]</scope>
    <source>
        <strain evidence="3">ATCC 25202 / DSM 2259 / NBRC 100086 / M2</strain>
    </source>
</reference>
<dbReference type="PROSITE" id="PS51257">
    <property type="entry name" value="PROKAR_LIPOPROTEIN"/>
    <property type="match status" value="1"/>
</dbReference>
<proteinExistence type="predicted"/>
<dbReference type="CDD" id="cd13547">
    <property type="entry name" value="PBP2_Fbp_like_2"/>
    <property type="match status" value="1"/>
</dbReference>
<reference evidence="3" key="2">
    <citation type="submission" date="2012-03" db="EMBL/GenBank/DDBJ databases">
        <title>Genome sequence of the fruiting myxobacterium Corallococcus coralloides DSM 2259.</title>
        <authorList>
            <person name="Huntley S."/>
            <person name="Zhang Y."/>
            <person name="Treuner-Lange A."/>
            <person name="Sensen C.W."/>
            <person name="Sogaard-Andersen L."/>
        </authorList>
    </citation>
    <scope>NUCLEOTIDE SEQUENCE [LARGE SCALE GENOMIC DNA]</scope>
    <source>
        <strain evidence="3">ATCC 25202 / DSM 2259 / NBRC 100086 / M2</strain>
    </source>
</reference>
<dbReference type="STRING" id="1144275.COCOR_03743"/>
<dbReference type="AlphaFoldDB" id="H8MPT0"/>
<evidence type="ECO:0000313" key="2">
    <source>
        <dbReference type="EMBL" id="AFE05409.1"/>
    </source>
</evidence>
<protein>
    <submittedName>
        <fullName evidence="2">ABC transporter periplasmic substrate-binding protein</fullName>
    </submittedName>
</protein>
<name>H8MPT0_CORCM</name>
<sequence>MGVCRIIDTRMRIPLLVRRVGPLLALILLAACRIESAAPSGGAAVAQAETPSGEVWVYTSMYRHVLDALEPLLKERLPGVQVHWYQAGSEKVASRLEAERAAGAVRADVLMTSDPFLYERLAREGAFLRYASVNALRIPRMLLDLDARYAAVRLSTMVLVHRVGAGEAPKSFAALVDGSWKGRVAIGDPLTSGTAFTWAVFLHARRGDVYFAGLREKGAVVAGGNAAVLQKVESGEVDAGVLLLENALAAKAKGSPIEVVWPEDGAVVIPGPVGLFASTRNPVASKALMDVLLSPEGQRIIVEKGDMHAVDPRLSGPRGEPGVDGLLSRAQAWTPELLEQGLLHGGDIKEAFSRAFAR</sequence>